<evidence type="ECO:0000256" key="1">
    <source>
        <dbReference type="SAM" id="Phobius"/>
    </source>
</evidence>
<accession>A0A9D2N455</accession>
<dbReference type="EMBL" id="DWWT01000076">
    <property type="protein sequence ID" value="HJC07226.1"/>
    <property type="molecule type" value="Genomic_DNA"/>
</dbReference>
<feature type="transmembrane region" description="Helical" evidence="1">
    <location>
        <begin position="78"/>
        <end position="98"/>
    </location>
</feature>
<reference evidence="3" key="1">
    <citation type="journal article" date="2021" name="PeerJ">
        <title>Extensive microbial diversity within the chicken gut microbiome revealed by metagenomics and culture.</title>
        <authorList>
            <person name="Gilroy R."/>
            <person name="Ravi A."/>
            <person name="Getino M."/>
            <person name="Pursley I."/>
            <person name="Horton D.L."/>
            <person name="Alikhan N.F."/>
            <person name="Baker D."/>
            <person name="Gharbi K."/>
            <person name="Hall N."/>
            <person name="Watson M."/>
            <person name="Adriaenssens E.M."/>
            <person name="Foster-Nyarko E."/>
            <person name="Jarju S."/>
            <person name="Secka A."/>
            <person name="Antonio M."/>
            <person name="Oren A."/>
            <person name="Chaudhuri R.R."/>
            <person name="La Ragione R."/>
            <person name="Hildebrand F."/>
            <person name="Pallen M.J."/>
        </authorList>
    </citation>
    <scope>NUCLEOTIDE SEQUENCE</scope>
    <source>
        <strain evidence="3">CHK180-15479</strain>
    </source>
</reference>
<comment type="caution">
    <text evidence="3">The sequence shown here is derived from an EMBL/GenBank/DDBJ whole genome shotgun (WGS) entry which is preliminary data.</text>
</comment>
<organism evidence="3 4">
    <name type="scientific">Candidatus Enterocloster excrementipullorum</name>
    <dbReference type="NCBI Taxonomy" id="2838559"/>
    <lineage>
        <taxon>Bacteria</taxon>
        <taxon>Bacillati</taxon>
        <taxon>Bacillota</taxon>
        <taxon>Clostridia</taxon>
        <taxon>Lachnospirales</taxon>
        <taxon>Lachnospiraceae</taxon>
        <taxon>Enterocloster</taxon>
    </lineage>
</organism>
<feature type="transmembrane region" description="Helical" evidence="1">
    <location>
        <begin position="214"/>
        <end position="230"/>
    </location>
</feature>
<dbReference type="Proteomes" id="UP000823910">
    <property type="component" value="Unassembled WGS sequence"/>
</dbReference>
<evidence type="ECO:0000313" key="4">
    <source>
        <dbReference type="Proteomes" id="UP000823910"/>
    </source>
</evidence>
<evidence type="ECO:0000259" key="2">
    <source>
        <dbReference type="Pfam" id="PF01757"/>
    </source>
</evidence>
<name>A0A9D2N455_9FIRM</name>
<sequence length="354" mass="40713">MDQNMVRKSERRGEIDAAKGLALLSVVLGHVILLHTFPSNWIYTFHMPAFFFLSGMTFRPEKYDGLLPFLKDKARKRLLPYLGITALAFFICMLRPAYRAPVLNDGWSHQLLWIFYYTQPQNLYVGQLWFLVALFWAELMAWIWFQLAGKRHFLVKCYSVFLLALLAVRIQEINPYLPMGNRLPWKIDSALCACVFLIAGYWTAKGRLLERLRPAALVFIPLFTYLSFYFGPRLFGYVNICDCVYVGAPYYYGAAFLGTAALVLAGDFLKKSRLLCFIGRHSLPLFASQTFAIYLVIEGIAEVTGITYIPMFEMPGEKACLLITLAALLLMLAGLWVYLECKKRIFHRFLGKYL</sequence>
<keyword evidence="1" id="KW-0812">Transmembrane</keyword>
<dbReference type="InterPro" id="IPR002656">
    <property type="entry name" value="Acyl_transf_3_dom"/>
</dbReference>
<keyword evidence="3" id="KW-0808">Transferase</keyword>
<feature type="transmembrane region" description="Helical" evidence="1">
    <location>
        <begin position="250"/>
        <end position="269"/>
    </location>
</feature>
<feature type="transmembrane region" description="Helical" evidence="1">
    <location>
        <begin position="41"/>
        <end position="58"/>
    </location>
</feature>
<dbReference type="GO" id="GO:0016747">
    <property type="term" value="F:acyltransferase activity, transferring groups other than amino-acyl groups"/>
    <property type="evidence" value="ECO:0007669"/>
    <property type="project" value="InterPro"/>
</dbReference>
<gene>
    <name evidence="3" type="ORF">H9704_13965</name>
</gene>
<dbReference type="PANTHER" id="PTHR37312:SF1">
    <property type="entry name" value="MEMBRANE-BOUND ACYLTRANSFERASE YKRP-RELATED"/>
    <property type="match status" value="1"/>
</dbReference>
<feature type="transmembrane region" description="Helical" evidence="1">
    <location>
        <begin position="17"/>
        <end position="35"/>
    </location>
</feature>
<feature type="transmembrane region" description="Helical" evidence="1">
    <location>
        <begin position="183"/>
        <end position="202"/>
    </location>
</feature>
<keyword evidence="3" id="KW-0012">Acyltransferase</keyword>
<protein>
    <submittedName>
        <fullName evidence="3">Acyltransferase</fullName>
    </submittedName>
</protein>
<keyword evidence="1" id="KW-1133">Transmembrane helix</keyword>
<evidence type="ECO:0000313" key="3">
    <source>
        <dbReference type="EMBL" id="HJC07226.1"/>
    </source>
</evidence>
<feature type="transmembrane region" description="Helical" evidence="1">
    <location>
        <begin position="152"/>
        <end position="171"/>
    </location>
</feature>
<keyword evidence="1" id="KW-0472">Membrane</keyword>
<dbReference type="PANTHER" id="PTHR37312">
    <property type="entry name" value="MEMBRANE-BOUND ACYLTRANSFERASE YKRP-RELATED"/>
    <property type="match status" value="1"/>
</dbReference>
<feature type="domain" description="Acyltransferase 3" evidence="2">
    <location>
        <begin position="14"/>
        <end position="334"/>
    </location>
</feature>
<dbReference type="AlphaFoldDB" id="A0A9D2N455"/>
<feature type="transmembrane region" description="Helical" evidence="1">
    <location>
        <begin position="123"/>
        <end position="145"/>
    </location>
</feature>
<feature type="transmembrane region" description="Helical" evidence="1">
    <location>
        <begin position="290"/>
        <end position="309"/>
    </location>
</feature>
<reference evidence="3" key="2">
    <citation type="submission" date="2021-04" db="EMBL/GenBank/DDBJ databases">
        <authorList>
            <person name="Gilroy R."/>
        </authorList>
    </citation>
    <scope>NUCLEOTIDE SEQUENCE</scope>
    <source>
        <strain evidence="3">CHK180-15479</strain>
    </source>
</reference>
<proteinExistence type="predicted"/>
<feature type="transmembrane region" description="Helical" evidence="1">
    <location>
        <begin position="321"/>
        <end position="339"/>
    </location>
</feature>
<dbReference type="InterPro" id="IPR052734">
    <property type="entry name" value="Nod_factor_acetyltransferase"/>
</dbReference>
<dbReference type="Pfam" id="PF01757">
    <property type="entry name" value="Acyl_transf_3"/>
    <property type="match status" value="1"/>
</dbReference>